<dbReference type="Proteomes" id="UP001152803">
    <property type="component" value="Unassembled WGS sequence"/>
</dbReference>
<dbReference type="InterPro" id="IPR039809">
    <property type="entry name" value="Chemokine_b/g/d"/>
</dbReference>
<feature type="signal peptide" evidence="2">
    <location>
        <begin position="1"/>
        <end position="29"/>
    </location>
</feature>
<dbReference type="GO" id="GO:0005615">
    <property type="term" value="C:extracellular space"/>
    <property type="evidence" value="ECO:0007669"/>
    <property type="project" value="UniProtKB-KW"/>
</dbReference>
<evidence type="ECO:0000256" key="1">
    <source>
        <dbReference type="ARBA" id="ARBA00022514"/>
    </source>
</evidence>
<dbReference type="OrthoDB" id="9909116at2759"/>
<dbReference type="SMART" id="SM00199">
    <property type="entry name" value="SCY"/>
    <property type="match status" value="1"/>
</dbReference>
<proteinExistence type="predicted"/>
<dbReference type="PANTHER" id="PTHR12015:SF108">
    <property type="entry name" value="C-C MOTIF CHEMOKINE 20"/>
    <property type="match status" value="1"/>
</dbReference>
<dbReference type="Gene3D" id="2.40.50.40">
    <property type="match status" value="1"/>
</dbReference>
<dbReference type="EMBL" id="JAFJMO010000012">
    <property type="protein sequence ID" value="KAJ8260876.1"/>
    <property type="molecule type" value="Genomic_DNA"/>
</dbReference>
<accession>A0A9Q1D6Y2</accession>
<dbReference type="AlphaFoldDB" id="A0A9Q1D6Y2"/>
<evidence type="ECO:0000256" key="2">
    <source>
        <dbReference type="SAM" id="SignalP"/>
    </source>
</evidence>
<protein>
    <recommendedName>
        <fullName evidence="3">Chemokine interleukin-8-like domain-containing protein</fullName>
    </recommendedName>
</protein>
<gene>
    <name evidence="4" type="ORF">COCON_G00165990</name>
</gene>
<evidence type="ECO:0000313" key="4">
    <source>
        <dbReference type="EMBL" id="KAJ8260876.1"/>
    </source>
</evidence>
<dbReference type="InterPro" id="IPR036048">
    <property type="entry name" value="Interleukin_8-like_sf"/>
</dbReference>
<comment type="caution">
    <text evidence="4">The sequence shown here is derived from an EMBL/GenBank/DDBJ whole genome shotgun (WGS) entry which is preliminary data.</text>
</comment>
<feature type="domain" description="Chemokine interleukin-8-like" evidence="3">
    <location>
        <begin position="34"/>
        <end position="96"/>
    </location>
</feature>
<keyword evidence="2" id="KW-0732">Signal</keyword>
<dbReference type="PANTHER" id="PTHR12015">
    <property type="entry name" value="SMALL INDUCIBLE CYTOKINE A"/>
    <property type="match status" value="1"/>
</dbReference>
<sequence>MEKSRGATSALRAPALLLLVSVLCSYATANTDEVLDCCLSTKNKSIPHQRLKGYSIQTETGGCRTPATIFITKMDLRLCAPPAHSQKWVAKLIKKLDRKRKPKRKRGRKN</sequence>
<dbReference type="InterPro" id="IPR001811">
    <property type="entry name" value="Chemokine_IL8-like_dom"/>
</dbReference>
<keyword evidence="5" id="KW-1185">Reference proteome</keyword>
<feature type="chain" id="PRO_5040463130" description="Chemokine interleukin-8-like domain-containing protein" evidence="2">
    <location>
        <begin position="30"/>
        <end position="110"/>
    </location>
</feature>
<dbReference type="GO" id="GO:0006955">
    <property type="term" value="P:immune response"/>
    <property type="evidence" value="ECO:0007669"/>
    <property type="project" value="InterPro"/>
</dbReference>
<dbReference type="Pfam" id="PF00048">
    <property type="entry name" value="IL8"/>
    <property type="match status" value="1"/>
</dbReference>
<dbReference type="SUPFAM" id="SSF54117">
    <property type="entry name" value="Interleukin 8-like chemokines"/>
    <property type="match status" value="1"/>
</dbReference>
<reference evidence="4" key="1">
    <citation type="journal article" date="2023" name="Science">
        <title>Genome structures resolve the early diversification of teleost fishes.</title>
        <authorList>
            <person name="Parey E."/>
            <person name="Louis A."/>
            <person name="Montfort J."/>
            <person name="Bouchez O."/>
            <person name="Roques C."/>
            <person name="Iampietro C."/>
            <person name="Lluch J."/>
            <person name="Castinel A."/>
            <person name="Donnadieu C."/>
            <person name="Desvignes T."/>
            <person name="Floi Bucao C."/>
            <person name="Jouanno E."/>
            <person name="Wen M."/>
            <person name="Mejri S."/>
            <person name="Dirks R."/>
            <person name="Jansen H."/>
            <person name="Henkel C."/>
            <person name="Chen W.J."/>
            <person name="Zahm M."/>
            <person name="Cabau C."/>
            <person name="Klopp C."/>
            <person name="Thompson A.W."/>
            <person name="Robinson-Rechavi M."/>
            <person name="Braasch I."/>
            <person name="Lecointre G."/>
            <person name="Bobe J."/>
            <person name="Postlethwait J.H."/>
            <person name="Berthelot C."/>
            <person name="Roest Crollius H."/>
            <person name="Guiguen Y."/>
        </authorList>
    </citation>
    <scope>NUCLEOTIDE SEQUENCE</scope>
    <source>
        <strain evidence="4">Concon-B</strain>
    </source>
</reference>
<organism evidence="4 5">
    <name type="scientific">Conger conger</name>
    <name type="common">Conger eel</name>
    <name type="synonym">Muraena conger</name>
    <dbReference type="NCBI Taxonomy" id="82655"/>
    <lineage>
        <taxon>Eukaryota</taxon>
        <taxon>Metazoa</taxon>
        <taxon>Chordata</taxon>
        <taxon>Craniata</taxon>
        <taxon>Vertebrata</taxon>
        <taxon>Euteleostomi</taxon>
        <taxon>Actinopterygii</taxon>
        <taxon>Neopterygii</taxon>
        <taxon>Teleostei</taxon>
        <taxon>Anguilliformes</taxon>
        <taxon>Congridae</taxon>
        <taxon>Conger</taxon>
    </lineage>
</organism>
<evidence type="ECO:0000259" key="3">
    <source>
        <dbReference type="SMART" id="SM00199"/>
    </source>
</evidence>
<dbReference type="GO" id="GO:0008009">
    <property type="term" value="F:chemokine activity"/>
    <property type="evidence" value="ECO:0007669"/>
    <property type="project" value="InterPro"/>
</dbReference>
<keyword evidence="1" id="KW-0202">Cytokine</keyword>
<name>A0A9Q1D6Y2_CONCO</name>
<evidence type="ECO:0000313" key="5">
    <source>
        <dbReference type="Proteomes" id="UP001152803"/>
    </source>
</evidence>